<accession>A0A9W9GJ66</accession>
<dbReference type="RefSeq" id="XP_056517798.1">
    <property type="nucleotide sequence ID" value="XM_056669999.1"/>
</dbReference>
<organism evidence="1 2">
    <name type="scientific">Penicillium bovifimosum</name>
    <dbReference type="NCBI Taxonomy" id="126998"/>
    <lineage>
        <taxon>Eukaryota</taxon>
        <taxon>Fungi</taxon>
        <taxon>Dikarya</taxon>
        <taxon>Ascomycota</taxon>
        <taxon>Pezizomycotina</taxon>
        <taxon>Eurotiomycetes</taxon>
        <taxon>Eurotiomycetidae</taxon>
        <taxon>Eurotiales</taxon>
        <taxon>Aspergillaceae</taxon>
        <taxon>Penicillium</taxon>
    </lineage>
</organism>
<protein>
    <submittedName>
        <fullName evidence="1">Uncharacterized protein</fullName>
    </submittedName>
</protein>
<dbReference type="EMBL" id="JAPQKL010000007">
    <property type="protein sequence ID" value="KAJ5121294.1"/>
    <property type="molecule type" value="Genomic_DNA"/>
</dbReference>
<proteinExistence type="predicted"/>
<name>A0A9W9GJ66_9EURO</name>
<keyword evidence="2" id="KW-1185">Reference proteome</keyword>
<sequence>MLRLIFTTTTIITTSTAIYLYTFHARLSKRITHISHHGPLTKAPVKPSIQSLPPQLSNNDSNDFITLYDRASKCIPLSTLPSPDIPHLFTNLVRRNMTAFSRFPQALLLAMASKTSEQKRSFKKEYLATSDFEVGDLVCGVYRVVSRSADRVEFEMAMEKMEFVQGRLGISYREEGGNVVFCSETVMWKRADEGRKMPLERGVVRWLHEIASWWLIDSGVRYLVDLEG</sequence>
<dbReference type="AlphaFoldDB" id="A0A9W9GJ66"/>
<dbReference type="Proteomes" id="UP001149079">
    <property type="component" value="Unassembled WGS sequence"/>
</dbReference>
<dbReference type="GeneID" id="81409169"/>
<gene>
    <name evidence="1" type="ORF">N7515_009255</name>
</gene>
<reference evidence="1" key="2">
    <citation type="journal article" date="2023" name="IMA Fungus">
        <title>Comparative genomic study of the Penicillium genus elucidates a diverse pangenome and 15 lateral gene transfer events.</title>
        <authorList>
            <person name="Petersen C."/>
            <person name="Sorensen T."/>
            <person name="Nielsen M.R."/>
            <person name="Sondergaard T.E."/>
            <person name="Sorensen J.L."/>
            <person name="Fitzpatrick D.A."/>
            <person name="Frisvad J.C."/>
            <person name="Nielsen K.L."/>
        </authorList>
    </citation>
    <scope>NUCLEOTIDE SEQUENCE</scope>
    <source>
        <strain evidence="1">IBT 22155</strain>
    </source>
</reference>
<evidence type="ECO:0000313" key="1">
    <source>
        <dbReference type="EMBL" id="KAJ5121294.1"/>
    </source>
</evidence>
<reference evidence="1" key="1">
    <citation type="submission" date="2022-11" db="EMBL/GenBank/DDBJ databases">
        <authorList>
            <person name="Petersen C."/>
        </authorList>
    </citation>
    <scope>NUCLEOTIDE SEQUENCE</scope>
    <source>
        <strain evidence="1">IBT 22155</strain>
    </source>
</reference>
<dbReference type="OrthoDB" id="5599753at2759"/>
<evidence type="ECO:0000313" key="2">
    <source>
        <dbReference type="Proteomes" id="UP001149079"/>
    </source>
</evidence>
<comment type="caution">
    <text evidence="1">The sequence shown here is derived from an EMBL/GenBank/DDBJ whole genome shotgun (WGS) entry which is preliminary data.</text>
</comment>